<protein>
    <recommendedName>
        <fullName evidence="8">Signal peptidase complex subunit 3</fullName>
    </recommendedName>
    <alternativeName>
        <fullName evidence="9">Microsomal signal peptidase subunit 3</fullName>
    </alternativeName>
</protein>
<evidence type="ECO:0000256" key="5">
    <source>
        <dbReference type="ARBA" id="ARBA00022968"/>
    </source>
</evidence>
<sequence>MKNISIRVSTFFSYLFQSTTTMCILLFLATLVLKKDQIKANPTITTFGHKANNCYMRFSPNIDLTKEFNMNTKQVFLYVVCVTGSKHEMVWSKIVEESSRKKLYDLVRNSYRFRIRGDISAYDAIYFELRGSVFPKIGKMEDKLYARFAYKKKVVY</sequence>
<dbReference type="Pfam" id="PF04573">
    <property type="entry name" value="SPC22"/>
    <property type="match status" value="1"/>
</dbReference>
<keyword evidence="3 11" id="KW-0812">Transmembrane</keyword>
<comment type="caution">
    <text evidence="12">The sequence shown here is derived from an EMBL/GenBank/DDBJ whole genome shotgun (WGS) entry which is preliminary data.</text>
</comment>
<dbReference type="PANTHER" id="PTHR12804">
    <property type="entry name" value="MICROSOMAL SIGNAL PEPTIDASE 23 KD SUBUNIT SPC22/23"/>
    <property type="match status" value="1"/>
</dbReference>
<dbReference type="EMBL" id="LWDP01000005">
    <property type="protein sequence ID" value="ORD95024.1"/>
    <property type="molecule type" value="Genomic_DNA"/>
</dbReference>
<dbReference type="GO" id="GO:0045047">
    <property type="term" value="P:protein targeting to ER"/>
    <property type="evidence" value="ECO:0007669"/>
    <property type="project" value="TreeGrafter"/>
</dbReference>
<keyword evidence="7 11" id="KW-0472">Membrane</keyword>
<evidence type="ECO:0000256" key="10">
    <source>
        <dbReference type="ARBA" id="ARBA00045670"/>
    </source>
</evidence>
<evidence type="ECO:0000256" key="7">
    <source>
        <dbReference type="ARBA" id="ARBA00023136"/>
    </source>
</evidence>
<dbReference type="GO" id="GO:0006465">
    <property type="term" value="P:signal peptide processing"/>
    <property type="evidence" value="ECO:0007669"/>
    <property type="project" value="InterPro"/>
</dbReference>
<comment type="subcellular location">
    <subcellularLocation>
        <location evidence="1">Endoplasmic reticulum membrane</location>
        <topology evidence="1">Single-pass type II membrane protein</topology>
    </subcellularLocation>
</comment>
<accession>A0A1Y1S985</accession>
<dbReference type="AlphaFoldDB" id="A0A1Y1S985"/>
<evidence type="ECO:0000313" key="12">
    <source>
        <dbReference type="EMBL" id="ORD95024.1"/>
    </source>
</evidence>
<evidence type="ECO:0000256" key="2">
    <source>
        <dbReference type="ARBA" id="ARBA00009289"/>
    </source>
</evidence>
<evidence type="ECO:0000256" key="6">
    <source>
        <dbReference type="ARBA" id="ARBA00022989"/>
    </source>
</evidence>
<comment type="function">
    <text evidence="10">Essential component of the signal peptidase complex (SPC) which catalyzes the cleavage of N-terminal signal sequences from nascent proteins as they are translocated into the lumen of the endoplasmic reticulum. Essential for the SPC catalytic activity, possibly by stabilizing and positioning the active center of the complex close to the lumenal surface. Essential for viability.</text>
</comment>
<evidence type="ECO:0000256" key="1">
    <source>
        <dbReference type="ARBA" id="ARBA00004648"/>
    </source>
</evidence>
<feature type="transmembrane region" description="Helical" evidence="11">
    <location>
        <begin position="12"/>
        <end position="33"/>
    </location>
</feature>
<evidence type="ECO:0000256" key="11">
    <source>
        <dbReference type="SAM" id="Phobius"/>
    </source>
</evidence>
<organism evidence="12 13">
    <name type="scientific">Enterospora canceri</name>
    <dbReference type="NCBI Taxonomy" id="1081671"/>
    <lineage>
        <taxon>Eukaryota</taxon>
        <taxon>Fungi</taxon>
        <taxon>Fungi incertae sedis</taxon>
        <taxon>Microsporidia</taxon>
        <taxon>Enterocytozoonidae</taxon>
        <taxon>Enterospora</taxon>
    </lineage>
</organism>
<keyword evidence="6 11" id="KW-1133">Transmembrane helix</keyword>
<evidence type="ECO:0000256" key="9">
    <source>
        <dbReference type="ARBA" id="ARBA00033146"/>
    </source>
</evidence>
<evidence type="ECO:0000313" key="13">
    <source>
        <dbReference type="Proteomes" id="UP000192639"/>
    </source>
</evidence>
<dbReference type="PANTHER" id="PTHR12804:SF0">
    <property type="entry name" value="SIGNAL PEPTIDASE COMPLEX SUBUNIT 3"/>
    <property type="match status" value="1"/>
</dbReference>
<keyword evidence="4" id="KW-0256">Endoplasmic reticulum</keyword>
<dbReference type="GO" id="GO:0005787">
    <property type="term" value="C:signal peptidase complex"/>
    <property type="evidence" value="ECO:0007669"/>
    <property type="project" value="InterPro"/>
</dbReference>
<reference evidence="12 13" key="1">
    <citation type="journal article" date="2017" name="Environ. Microbiol.">
        <title>Decay of the glycolytic pathway and adaptation to intranuclear parasitism within Enterocytozoonidae microsporidia.</title>
        <authorList>
            <person name="Wiredu Boakye D."/>
            <person name="Jaroenlak P."/>
            <person name="Prachumwat A."/>
            <person name="Williams T.A."/>
            <person name="Bateman K.S."/>
            <person name="Itsathitphaisarn O."/>
            <person name="Sritunyalucksana K."/>
            <person name="Paszkiewicz K.H."/>
            <person name="Moore K.A."/>
            <person name="Stentiford G.D."/>
            <person name="Williams B.A."/>
        </authorList>
    </citation>
    <scope>NUCLEOTIDE SEQUENCE [LARGE SCALE GENOMIC DNA]</scope>
    <source>
        <strain evidence="12 13">GB1</strain>
    </source>
</reference>
<dbReference type="OrthoDB" id="10261524at2759"/>
<evidence type="ECO:0000256" key="3">
    <source>
        <dbReference type="ARBA" id="ARBA00022692"/>
    </source>
</evidence>
<name>A0A1Y1S985_9MICR</name>
<dbReference type="Proteomes" id="UP000192639">
    <property type="component" value="Unassembled WGS sequence"/>
</dbReference>
<comment type="similarity">
    <text evidence="2">Belongs to the SPCS3 family.</text>
</comment>
<keyword evidence="5" id="KW-0735">Signal-anchor</keyword>
<proteinExistence type="inferred from homology"/>
<dbReference type="VEuPathDB" id="MicrosporidiaDB:ECANGB1_1713"/>
<dbReference type="InterPro" id="IPR007653">
    <property type="entry name" value="SPC3"/>
</dbReference>
<gene>
    <name evidence="12" type="ORF">ECANGB1_1713</name>
</gene>
<evidence type="ECO:0000256" key="4">
    <source>
        <dbReference type="ARBA" id="ARBA00022824"/>
    </source>
</evidence>
<evidence type="ECO:0000256" key="8">
    <source>
        <dbReference type="ARBA" id="ARBA00029556"/>
    </source>
</evidence>
<keyword evidence="13" id="KW-1185">Reference proteome</keyword>